<dbReference type="SUPFAM" id="SSF81345">
    <property type="entry name" value="ABC transporter involved in vitamin B12 uptake, BtuC"/>
    <property type="match status" value="1"/>
</dbReference>
<keyword evidence="4" id="KW-1003">Cell membrane</keyword>
<reference evidence="9" key="1">
    <citation type="submission" date="2018-05" db="EMBL/GenBank/DDBJ databases">
        <authorList>
            <person name="Lanie J.A."/>
            <person name="Ng W.-L."/>
            <person name="Kazmierczak K.M."/>
            <person name="Andrzejewski T.M."/>
            <person name="Davidsen T.M."/>
            <person name="Wayne K.J."/>
            <person name="Tettelin H."/>
            <person name="Glass J.I."/>
            <person name="Rusch D."/>
            <person name="Podicherti R."/>
            <person name="Tsui H.-C.T."/>
            <person name="Winkler M.E."/>
        </authorList>
    </citation>
    <scope>NUCLEOTIDE SEQUENCE</scope>
</reference>
<dbReference type="GO" id="GO:0005886">
    <property type="term" value="C:plasma membrane"/>
    <property type="evidence" value="ECO:0007669"/>
    <property type="project" value="UniProtKB-SubCell"/>
</dbReference>
<comment type="similarity">
    <text evidence="2">Belongs to the binding-protein-dependent transport system permease family. FecCD subfamily.</text>
</comment>
<feature type="transmembrane region" description="Helical" evidence="8">
    <location>
        <begin position="102"/>
        <end position="122"/>
    </location>
</feature>
<dbReference type="FunFam" id="1.10.3470.10:FF:000001">
    <property type="entry name" value="Vitamin B12 ABC transporter permease BtuC"/>
    <property type="match status" value="1"/>
</dbReference>
<keyword evidence="3" id="KW-0813">Transport</keyword>
<feature type="non-terminal residue" evidence="9">
    <location>
        <position position="1"/>
    </location>
</feature>
<dbReference type="CDD" id="cd06550">
    <property type="entry name" value="TM_ABC_iron-siderophores_like"/>
    <property type="match status" value="1"/>
</dbReference>
<evidence type="ECO:0008006" key="10">
    <source>
        <dbReference type="Google" id="ProtNLM"/>
    </source>
</evidence>
<evidence type="ECO:0000256" key="7">
    <source>
        <dbReference type="ARBA" id="ARBA00023136"/>
    </source>
</evidence>
<protein>
    <recommendedName>
        <fullName evidence="10">Iron ABC transporter permease</fullName>
    </recommendedName>
</protein>
<dbReference type="GO" id="GO:0022857">
    <property type="term" value="F:transmembrane transporter activity"/>
    <property type="evidence" value="ECO:0007669"/>
    <property type="project" value="InterPro"/>
</dbReference>
<keyword evidence="6 8" id="KW-1133">Transmembrane helix</keyword>
<evidence type="ECO:0000256" key="1">
    <source>
        <dbReference type="ARBA" id="ARBA00004651"/>
    </source>
</evidence>
<sequence>TIAIALTVYSIGAGAIRVPVWETVRTVFGLGTGEFDYIIQQYRMPRIAMAWIVGAGFAVSGTMIQGVIRNPLASPEIIGITAGAGLASAVLLLGMPEVSVQLLPFVSFLGGLIAAALVYVLAFKRGISPTRLALVGIAVSAVFTSGIDYLMTSFPIQLDMALIWLAGSLWARSWEQFIAIAPWIFIMFAGCMMMAHKLDVLALGDEQAIGLGVRVEPTRLLALAMAVALAGASVAVCGTIGFVGLMAPHMARRLVGGQHHILLPTAALVGTLLVLTADTLGRIISPPVEIPAGVITSIVGGPYFIYLLYRHRGW</sequence>
<dbReference type="Gene3D" id="1.10.3470.10">
    <property type="entry name" value="ABC transporter involved in vitamin B12 uptake, BtuC"/>
    <property type="match status" value="1"/>
</dbReference>
<evidence type="ECO:0000256" key="6">
    <source>
        <dbReference type="ARBA" id="ARBA00022989"/>
    </source>
</evidence>
<dbReference type="GO" id="GO:0033214">
    <property type="term" value="P:siderophore-iron import into cell"/>
    <property type="evidence" value="ECO:0007669"/>
    <property type="project" value="TreeGrafter"/>
</dbReference>
<dbReference type="EMBL" id="UINC01081111">
    <property type="protein sequence ID" value="SVC24653.1"/>
    <property type="molecule type" value="Genomic_DNA"/>
</dbReference>
<evidence type="ECO:0000256" key="5">
    <source>
        <dbReference type="ARBA" id="ARBA00022692"/>
    </source>
</evidence>
<dbReference type="InterPro" id="IPR037294">
    <property type="entry name" value="ABC_BtuC-like"/>
</dbReference>
<evidence type="ECO:0000256" key="3">
    <source>
        <dbReference type="ARBA" id="ARBA00022448"/>
    </source>
</evidence>
<evidence type="ECO:0000313" key="9">
    <source>
        <dbReference type="EMBL" id="SVC24653.1"/>
    </source>
</evidence>
<gene>
    <name evidence="9" type="ORF">METZ01_LOCUS277507</name>
</gene>
<keyword evidence="5 8" id="KW-0812">Transmembrane</keyword>
<dbReference type="PANTHER" id="PTHR30472">
    <property type="entry name" value="FERRIC ENTEROBACTIN TRANSPORT SYSTEM PERMEASE PROTEIN"/>
    <property type="match status" value="1"/>
</dbReference>
<accession>A0A382KMH8</accession>
<feature type="transmembrane region" description="Helical" evidence="8">
    <location>
        <begin position="220"/>
        <end position="249"/>
    </location>
</feature>
<organism evidence="9">
    <name type="scientific">marine metagenome</name>
    <dbReference type="NCBI Taxonomy" id="408172"/>
    <lineage>
        <taxon>unclassified sequences</taxon>
        <taxon>metagenomes</taxon>
        <taxon>ecological metagenomes</taxon>
    </lineage>
</organism>
<keyword evidence="7 8" id="KW-0472">Membrane</keyword>
<dbReference type="InterPro" id="IPR000522">
    <property type="entry name" value="ABC_transptr_permease_BtuC"/>
</dbReference>
<name>A0A382KMH8_9ZZZZ</name>
<comment type="subcellular location">
    <subcellularLocation>
        <location evidence="1">Cell membrane</location>
        <topology evidence="1">Multi-pass membrane protein</topology>
    </subcellularLocation>
</comment>
<feature type="transmembrane region" description="Helical" evidence="8">
    <location>
        <begin position="261"/>
        <end position="284"/>
    </location>
</feature>
<feature type="transmembrane region" description="Helical" evidence="8">
    <location>
        <begin position="47"/>
        <end position="65"/>
    </location>
</feature>
<dbReference type="Pfam" id="PF01032">
    <property type="entry name" value="FecCD"/>
    <property type="match status" value="1"/>
</dbReference>
<dbReference type="AlphaFoldDB" id="A0A382KMH8"/>
<evidence type="ECO:0000256" key="8">
    <source>
        <dbReference type="SAM" id="Phobius"/>
    </source>
</evidence>
<evidence type="ECO:0000256" key="2">
    <source>
        <dbReference type="ARBA" id="ARBA00007935"/>
    </source>
</evidence>
<feature type="transmembrane region" description="Helical" evidence="8">
    <location>
        <begin position="290"/>
        <end position="309"/>
    </location>
</feature>
<dbReference type="PANTHER" id="PTHR30472:SF24">
    <property type="entry name" value="FERRIC ENTEROBACTIN TRANSPORT SYSTEM PERMEASE PROTEIN FEPG"/>
    <property type="match status" value="1"/>
</dbReference>
<proteinExistence type="inferred from homology"/>
<feature type="transmembrane region" description="Helical" evidence="8">
    <location>
        <begin position="77"/>
        <end position="95"/>
    </location>
</feature>
<feature type="transmembrane region" description="Helical" evidence="8">
    <location>
        <begin position="134"/>
        <end position="156"/>
    </location>
</feature>
<feature type="transmembrane region" description="Helical" evidence="8">
    <location>
        <begin position="177"/>
        <end position="195"/>
    </location>
</feature>
<evidence type="ECO:0000256" key="4">
    <source>
        <dbReference type="ARBA" id="ARBA00022475"/>
    </source>
</evidence>